<dbReference type="STRING" id="1317117.ATO7_11763"/>
<keyword evidence="2" id="KW-1185">Reference proteome</keyword>
<dbReference type="Gene3D" id="2.40.30.100">
    <property type="entry name" value="AF2212/PG0164-like"/>
    <property type="match status" value="1"/>
</dbReference>
<dbReference type="EMBL" id="AQQV01000003">
    <property type="protein sequence ID" value="ORE85968.1"/>
    <property type="molecule type" value="Genomic_DNA"/>
</dbReference>
<sequence>MAKSDSQTQFDAPVVWAHLPSGGEPWAFSVLPREASAVLPRRGRTSVHGHINGVAFSARLEPDGQRSHWLRIDQNLIETAALSPGPACMAHFSIQPLDPEPEPQVPEDLHAALQAAPEALRGWQDTSTLARVDWIHWVESAKQTKTRDKRIRGACDMLSEGKRRVCCFDPSGVYSKALSAPKPADA</sequence>
<evidence type="ECO:0000313" key="2">
    <source>
        <dbReference type="Proteomes" id="UP000192342"/>
    </source>
</evidence>
<dbReference type="Pfam" id="PF08922">
    <property type="entry name" value="DUF1905"/>
    <property type="match status" value="1"/>
</dbReference>
<dbReference type="Proteomes" id="UP000192342">
    <property type="component" value="Unassembled WGS sequence"/>
</dbReference>
<dbReference type="InterPro" id="IPR015018">
    <property type="entry name" value="DUF1905"/>
</dbReference>
<dbReference type="SUPFAM" id="SSF141694">
    <property type="entry name" value="AF2212/PG0164-like"/>
    <property type="match status" value="1"/>
</dbReference>
<proteinExistence type="predicted"/>
<dbReference type="RefSeq" id="WP_083561997.1">
    <property type="nucleotide sequence ID" value="NZ_AQQV01000003.1"/>
</dbReference>
<dbReference type="AlphaFoldDB" id="A0A1Y1SBI0"/>
<dbReference type="InterPro" id="IPR037079">
    <property type="entry name" value="AF2212/PG0164-like_sf"/>
</dbReference>
<accession>A0A1Y1SBI0</accession>
<evidence type="ECO:0000313" key="1">
    <source>
        <dbReference type="EMBL" id="ORE85968.1"/>
    </source>
</evidence>
<organism evidence="1 2">
    <name type="scientific">Oceanococcus atlanticus</name>
    <dbReference type="NCBI Taxonomy" id="1317117"/>
    <lineage>
        <taxon>Bacteria</taxon>
        <taxon>Pseudomonadati</taxon>
        <taxon>Pseudomonadota</taxon>
        <taxon>Gammaproteobacteria</taxon>
        <taxon>Chromatiales</taxon>
        <taxon>Oceanococcaceae</taxon>
        <taxon>Oceanococcus</taxon>
    </lineage>
</organism>
<comment type="caution">
    <text evidence="1">The sequence shown here is derived from an EMBL/GenBank/DDBJ whole genome shotgun (WGS) entry which is preliminary data.</text>
</comment>
<dbReference type="OrthoDB" id="9803948at2"/>
<protein>
    <submittedName>
        <fullName evidence="1">Integron gene cassette protein</fullName>
    </submittedName>
</protein>
<dbReference type="Pfam" id="PF13376">
    <property type="entry name" value="OmdA"/>
    <property type="match status" value="1"/>
</dbReference>
<gene>
    <name evidence="1" type="ORF">ATO7_11763</name>
</gene>
<name>A0A1Y1SBI0_9GAMM</name>
<reference evidence="1 2" key="1">
    <citation type="submission" date="2013-04" db="EMBL/GenBank/DDBJ databases">
        <title>Oceanococcus atlanticus 22II-S10r2 Genome Sequencing.</title>
        <authorList>
            <person name="Lai Q."/>
            <person name="Li G."/>
            <person name="Shao Z."/>
        </authorList>
    </citation>
    <scope>NUCLEOTIDE SEQUENCE [LARGE SCALE GENOMIC DNA]</scope>
    <source>
        <strain evidence="1 2">22II-S10r2</strain>
    </source>
</reference>